<proteinExistence type="predicted"/>
<evidence type="ECO:0000259" key="3">
    <source>
        <dbReference type="PROSITE" id="PS51462"/>
    </source>
</evidence>
<dbReference type="Pfam" id="PF00293">
    <property type="entry name" value="NUDIX"/>
    <property type="match status" value="1"/>
</dbReference>
<dbReference type="InterPro" id="IPR015797">
    <property type="entry name" value="NUDIX_hydrolase-like_dom_sf"/>
</dbReference>
<evidence type="ECO:0000256" key="1">
    <source>
        <dbReference type="ARBA" id="ARBA00001946"/>
    </source>
</evidence>
<dbReference type="SUPFAM" id="SSF55811">
    <property type="entry name" value="Nudix"/>
    <property type="match status" value="1"/>
</dbReference>
<dbReference type="GO" id="GO:0006167">
    <property type="term" value="P:AMP biosynthetic process"/>
    <property type="evidence" value="ECO:0007669"/>
    <property type="project" value="TreeGrafter"/>
</dbReference>
<keyword evidence="5" id="KW-1185">Reference proteome</keyword>
<dbReference type="KEGG" id="sno:Snov_3740"/>
<feature type="domain" description="Nudix hydrolase" evidence="3">
    <location>
        <begin position="1"/>
        <end position="149"/>
    </location>
</feature>
<dbReference type="Gene3D" id="3.90.79.10">
    <property type="entry name" value="Nucleoside Triphosphate Pyrophosphohydrolase"/>
    <property type="match status" value="1"/>
</dbReference>
<evidence type="ECO:0000313" key="5">
    <source>
        <dbReference type="Proteomes" id="UP000006633"/>
    </source>
</evidence>
<dbReference type="OrthoDB" id="954553at2"/>
<comment type="cofactor">
    <cofactor evidence="1">
        <name>Mg(2+)</name>
        <dbReference type="ChEBI" id="CHEBI:18420"/>
    </cofactor>
</comment>
<accession>D7AAZ3</accession>
<dbReference type="HOGENOM" id="CLU_118065_0_0_5"/>
<organism evidence="4 5">
    <name type="scientific">Ancylobacter novellus (strain ATCC 8093 / DSM 506 / JCM 20403 / CCM 1077 / IAM 12100 / NBRC 12443 / NCIMB 10456)</name>
    <name type="common">Starkeya novella</name>
    <dbReference type="NCBI Taxonomy" id="639283"/>
    <lineage>
        <taxon>Bacteria</taxon>
        <taxon>Pseudomonadati</taxon>
        <taxon>Pseudomonadota</taxon>
        <taxon>Alphaproteobacteria</taxon>
        <taxon>Hyphomicrobiales</taxon>
        <taxon>Xanthobacteraceae</taxon>
        <taxon>Ancylobacter</taxon>
    </lineage>
</organism>
<dbReference type="RefSeq" id="WP_013168511.1">
    <property type="nucleotide sequence ID" value="NC_014217.1"/>
</dbReference>
<dbReference type="InterPro" id="IPR020084">
    <property type="entry name" value="NUDIX_hydrolase_CS"/>
</dbReference>
<evidence type="ECO:0000256" key="2">
    <source>
        <dbReference type="ARBA" id="ARBA00022801"/>
    </source>
</evidence>
<dbReference type="PANTHER" id="PTHR21340">
    <property type="entry name" value="DIADENOSINE 5,5-P1,P4-TETRAPHOSPHATE PYROPHOSPHOHYDROLASE MUTT"/>
    <property type="match status" value="1"/>
</dbReference>
<keyword evidence="2 4" id="KW-0378">Hydrolase</keyword>
<dbReference type="eggNOG" id="COG4119">
    <property type="taxonomic scope" value="Bacteria"/>
</dbReference>
<dbReference type="InterPro" id="IPR000086">
    <property type="entry name" value="NUDIX_hydrolase_dom"/>
</dbReference>
<dbReference type="CDD" id="cd04662">
    <property type="entry name" value="NUDIX_Hydrolase"/>
    <property type="match status" value="1"/>
</dbReference>
<dbReference type="Proteomes" id="UP000006633">
    <property type="component" value="Chromosome"/>
</dbReference>
<name>D7AAZ3_ANCN5</name>
<dbReference type="GO" id="GO:0004081">
    <property type="term" value="F:bis(5'-nucleosyl)-tetraphosphatase (asymmetrical) activity"/>
    <property type="evidence" value="ECO:0007669"/>
    <property type="project" value="TreeGrafter"/>
</dbReference>
<dbReference type="EMBL" id="CP002026">
    <property type="protein sequence ID" value="ADH91010.1"/>
    <property type="molecule type" value="Genomic_DNA"/>
</dbReference>
<dbReference type="AlphaFoldDB" id="D7AAZ3"/>
<dbReference type="PROSITE" id="PS51462">
    <property type="entry name" value="NUDIX"/>
    <property type="match status" value="1"/>
</dbReference>
<reference evidence="4 5" key="1">
    <citation type="journal article" date="2012" name="Stand. Genomic Sci.">
        <title>Complete genome sequence of the facultatively chemolithoautotrophic and methylotrophic alpha Proteobacterium Starkeya novella type strain (ATCC 8093(T)).</title>
        <authorList>
            <person name="Kappler U."/>
            <person name="Davenport K."/>
            <person name="Beatson S."/>
            <person name="Lucas S."/>
            <person name="Lapidus A."/>
            <person name="Copeland A."/>
            <person name="Berry K.W."/>
            <person name="Glavina Del Rio T."/>
            <person name="Hammon N."/>
            <person name="Dalin E."/>
            <person name="Tice H."/>
            <person name="Pitluck S."/>
            <person name="Richardson P."/>
            <person name="Bruce D."/>
            <person name="Goodwin L.A."/>
            <person name="Han C."/>
            <person name="Tapia R."/>
            <person name="Detter J.C."/>
            <person name="Chang Y.J."/>
            <person name="Jeffries C.D."/>
            <person name="Land M."/>
            <person name="Hauser L."/>
            <person name="Kyrpides N.C."/>
            <person name="Goker M."/>
            <person name="Ivanova N."/>
            <person name="Klenk H.P."/>
            <person name="Woyke T."/>
        </authorList>
    </citation>
    <scope>NUCLEOTIDE SEQUENCE [LARGE SCALE GENOMIC DNA]</scope>
    <source>
        <strain evidence="5">ATCC 8093 / DSM 506 / JCM 20403 / CCM 1077 / IAM 12100 / NBRC 12443 / NCIMB 10456</strain>
    </source>
</reference>
<sequence length="153" mass="16654">MTSSAGILMYRLRDGDIEVLLVHPGGPFWSRKDAGAWSIPKGLPEPDEELEAAARREFEEELGRPAKGTLHPLGSIRQAGGKVVTAFALEGDLDPARIEGGGLVTLEWPRGSGRVLSYPEVDRAGWFALRQARVKLLASQCPLLDRLETLLSP</sequence>
<dbReference type="InterPro" id="IPR051325">
    <property type="entry name" value="Nudix_hydrolase_domain"/>
</dbReference>
<dbReference type="PROSITE" id="PS00893">
    <property type="entry name" value="NUDIX_BOX"/>
    <property type="match status" value="1"/>
</dbReference>
<gene>
    <name evidence="4" type="ordered locus">Snov_3740</name>
</gene>
<dbReference type="GO" id="GO:0006754">
    <property type="term" value="P:ATP biosynthetic process"/>
    <property type="evidence" value="ECO:0007669"/>
    <property type="project" value="TreeGrafter"/>
</dbReference>
<dbReference type="PANTHER" id="PTHR21340:SF7">
    <property type="entry name" value="NUDIX HYDROLASE DOMAIN-CONTAINING PROTEIN"/>
    <property type="match status" value="1"/>
</dbReference>
<evidence type="ECO:0000313" key="4">
    <source>
        <dbReference type="EMBL" id="ADH91010.1"/>
    </source>
</evidence>
<protein>
    <submittedName>
        <fullName evidence="4">NUDIX hydrolase</fullName>
    </submittedName>
</protein>